<keyword evidence="1" id="KW-0436">Ligase</keyword>
<keyword evidence="3" id="KW-0067">ATP-binding</keyword>
<dbReference type="SUPFAM" id="SSF46589">
    <property type="entry name" value="tRNA-binding arm"/>
    <property type="match status" value="1"/>
</dbReference>
<sequence length="730" mass="87331">MKNGKLQNIFYEPVFESVNENINYSLLYADILNKINKKFEIDDLIFHNFYFLNKDNEDKLKEFTDDYKILFDQDFALTKSFNKKINNLYVIMEENEDINIHQGYLKQYFCSNCGSFLNKYDYYTKQEEIFVHSVKLNVEKMVKPLVINVTDLTDIIRASSFGLKGSDFSNRKAILPILGKRVPVFQVDNLNRPEVFVEDFEYEKQKLNSKLDKTHDLIDTYRENPNKLEKDLKINGAYEQKIKENIETKYCKKCNQKVRKKLIKSYYVDFNELGQNYNLKTKNYILPLNQSDEDDYKKNTVIEVHNCSICDYYTFTPAEICPKCGNDLKTENVSVGNEILKYVIPFYLEGIIKYYLLRREKKDLIEDINKILSRVLNTELEIKNFVYLSGSLNFKRSQTNFDNIFKKMHLIAKTSFKSESINGMKSKLDKIEKFYYVWGKLFKRDLKQKLEELDLRTDFYIEKYITTILQKLILNQKKASEKGNLITYIDNLYRTIQKANSNIYQYLNNIDLELDVYTYRVAYYFYKELILFISPFLLDYHNYPLKFPSYREDYNYEDELDEEKFIRKFIKKVTEGKNILKVGNEKEIVVWVKTENNVLMETLKINSKYLINFLNINNIKVYDEKEMPNKRLALKSDDFVIYLPIFDLGRIRNNIQYFKKELEDLKVKIIRNRLKLFDFDFLNKAPGNVIKRKREEIKNFLTKKNQLDKYIEILEEIVGNEEGVNEKRNL</sequence>
<dbReference type="GO" id="GO:0004812">
    <property type="term" value="F:aminoacyl-tRNA ligase activity"/>
    <property type="evidence" value="ECO:0007669"/>
    <property type="project" value="InterPro"/>
</dbReference>
<evidence type="ECO:0000313" key="5">
    <source>
        <dbReference type="Proteomes" id="UP000324143"/>
    </source>
</evidence>
<evidence type="ECO:0000256" key="2">
    <source>
        <dbReference type="ARBA" id="ARBA00022741"/>
    </source>
</evidence>
<evidence type="ECO:0000256" key="1">
    <source>
        <dbReference type="ARBA" id="ARBA00022598"/>
    </source>
</evidence>
<dbReference type="AlphaFoldDB" id="A0A5D0MB77"/>
<organism evidence="4 5">
    <name type="scientific">Candidatus Mcinerneyibacterium aminivorans</name>
    <dbReference type="NCBI Taxonomy" id="2703815"/>
    <lineage>
        <taxon>Bacteria</taxon>
        <taxon>Candidatus Macinerneyibacteriota</taxon>
        <taxon>Candidatus Mcinerneyibacteria</taxon>
        <taxon>Candidatus Mcinerneyibacteriales</taxon>
        <taxon>Candidatus Mcinerneyibacteriaceae</taxon>
        <taxon>Candidatus Mcinerneyibacterium</taxon>
    </lineage>
</organism>
<dbReference type="EMBL" id="VSIX01000058">
    <property type="protein sequence ID" value="TYB31024.1"/>
    <property type="molecule type" value="Genomic_DNA"/>
</dbReference>
<evidence type="ECO:0000313" key="4">
    <source>
        <dbReference type="EMBL" id="TYB31024.1"/>
    </source>
</evidence>
<gene>
    <name evidence="4" type="ORF">FXF47_06260</name>
</gene>
<evidence type="ECO:0000256" key="3">
    <source>
        <dbReference type="ARBA" id="ARBA00022840"/>
    </source>
</evidence>
<dbReference type="InterPro" id="IPR009080">
    <property type="entry name" value="tRNAsynth_Ia_anticodon-bd"/>
</dbReference>
<dbReference type="Proteomes" id="UP000324143">
    <property type="component" value="Unassembled WGS sequence"/>
</dbReference>
<protein>
    <submittedName>
        <fullName evidence="4">Uncharacterized protein</fullName>
    </submittedName>
</protein>
<reference evidence="4" key="1">
    <citation type="submission" date="2019-08" db="EMBL/GenBank/DDBJ databases">
        <title>Genomic characterization of a novel candidate phylum (ARYD3) from a high temperature, high salinity tertiary oil reservoir in north central Oklahoma, USA.</title>
        <authorList>
            <person name="Youssef N.H."/>
            <person name="Yadav A."/>
            <person name="Elshahed M.S."/>
        </authorList>
    </citation>
    <scope>NUCLEOTIDE SEQUENCE [LARGE SCALE GENOMIC DNA]</scope>
    <source>
        <strain evidence="4">ARYD3</strain>
    </source>
</reference>
<dbReference type="SUPFAM" id="SSF47323">
    <property type="entry name" value="Anticodon-binding domain of a subclass of class I aminoacyl-tRNA synthetases"/>
    <property type="match status" value="1"/>
</dbReference>
<dbReference type="InterPro" id="IPR010978">
    <property type="entry name" value="tRNA-bd_arm"/>
</dbReference>
<dbReference type="GO" id="GO:0005524">
    <property type="term" value="F:ATP binding"/>
    <property type="evidence" value="ECO:0007669"/>
    <property type="project" value="UniProtKB-KW"/>
</dbReference>
<dbReference type="GO" id="GO:0006418">
    <property type="term" value="P:tRNA aminoacylation for protein translation"/>
    <property type="evidence" value="ECO:0007669"/>
    <property type="project" value="InterPro"/>
</dbReference>
<proteinExistence type="predicted"/>
<accession>A0A5D0MB77</accession>
<comment type="caution">
    <text evidence="4">The sequence shown here is derived from an EMBL/GenBank/DDBJ whole genome shotgun (WGS) entry which is preliminary data.</text>
</comment>
<keyword evidence="5" id="KW-1185">Reference proteome</keyword>
<keyword evidence="2" id="KW-0547">Nucleotide-binding</keyword>
<name>A0A5D0MB77_9BACT</name>